<dbReference type="RefSeq" id="WP_203911077.1">
    <property type="nucleotide sequence ID" value="NZ_BONY01000035.1"/>
</dbReference>
<dbReference type="InterPro" id="IPR050625">
    <property type="entry name" value="ParA/MinD_ATPase"/>
</dbReference>
<accession>A0A8J3VI71</accession>
<dbReference type="PANTHER" id="PTHR43384">
    <property type="entry name" value="SEPTUM SITE-DETERMINING PROTEIN MIND HOMOLOG, CHLOROPLASTIC-RELATED"/>
    <property type="match status" value="1"/>
</dbReference>
<keyword evidence="3" id="KW-0238">DNA-binding</keyword>
<keyword evidence="4" id="KW-1185">Reference proteome</keyword>
<evidence type="ECO:0000313" key="3">
    <source>
        <dbReference type="EMBL" id="GIH07285.1"/>
    </source>
</evidence>
<dbReference type="SUPFAM" id="SSF52540">
    <property type="entry name" value="P-loop containing nucleoside triphosphate hydrolases"/>
    <property type="match status" value="1"/>
</dbReference>
<dbReference type="GO" id="GO:0051782">
    <property type="term" value="P:negative regulation of cell division"/>
    <property type="evidence" value="ECO:0007669"/>
    <property type="project" value="TreeGrafter"/>
</dbReference>
<dbReference type="GO" id="GO:0005829">
    <property type="term" value="C:cytosol"/>
    <property type="evidence" value="ECO:0007669"/>
    <property type="project" value="TreeGrafter"/>
</dbReference>
<name>A0A8J3VI71_9ACTN</name>
<dbReference type="GO" id="GO:0005524">
    <property type="term" value="F:ATP binding"/>
    <property type="evidence" value="ECO:0007669"/>
    <property type="project" value="UniProtKB-KW"/>
</dbReference>
<gene>
    <name evidence="3" type="ORF">Rhe02_53520</name>
</gene>
<reference evidence="3" key="1">
    <citation type="submission" date="2021-01" db="EMBL/GenBank/DDBJ databases">
        <title>Whole genome shotgun sequence of Rhizocola hellebori NBRC 109834.</title>
        <authorList>
            <person name="Komaki H."/>
            <person name="Tamura T."/>
        </authorList>
    </citation>
    <scope>NUCLEOTIDE SEQUENCE</scope>
    <source>
        <strain evidence="3">NBRC 109834</strain>
    </source>
</reference>
<proteinExistence type="predicted"/>
<dbReference type="Proteomes" id="UP000612899">
    <property type="component" value="Unassembled WGS sequence"/>
</dbReference>
<dbReference type="Gene3D" id="3.40.50.300">
    <property type="entry name" value="P-loop containing nucleotide triphosphate hydrolases"/>
    <property type="match status" value="1"/>
</dbReference>
<dbReference type="GO" id="GO:0003677">
    <property type="term" value="F:DNA binding"/>
    <property type="evidence" value="ECO:0007669"/>
    <property type="project" value="UniProtKB-KW"/>
</dbReference>
<dbReference type="GO" id="GO:0009898">
    <property type="term" value="C:cytoplasmic side of plasma membrane"/>
    <property type="evidence" value="ECO:0007669"/>
    <property type="project" value="TreeGrafter"/>
</dbReference>
<sequence>MLVFATSDKGGTGRTVTSSNIVYRRALQGSDVCYLDFDFGAPTAGAIFGIHTVQRGTKDGGLHRYIQGAIDEPQRIDVWAESERTSLCGRPSGAGELVLLPGDEGGSEFVVDDESVDRCVDLLVQLNDSYDIVLMDLSAGRSFATELALRVTARDELRSIPTRWLVFHRWTRQHVIAAHGLALGVGGILDLGKGFGHDHDELQSAIRFVRTVVVNPSSEQLAGLRAAQITWLRQMDRDLNQLAGNLGIGRLVTLGSVPLDPVLQWREQLITDSDTMLREIANPATVESFEALAKGLTDDWITI</sequence>
<comment type="caution">
    <text evidence="3">The sequence shown here is derived from an EMBL/GenBank/DDBJ whole genome shotgun (WGS) entry which is preliminary data.</text>
</comment>
<evidence type="ECO:0000313" key="4">
    <source>
        <dbReference type="Proteomes" id="UP000612899"/>
    </source>
</evidence>
<evidence type="ECO:0000256" key="2">
    <source>
        <dbReference type="ARBA" id="ARBA00022840"/>
    </source>
</evidence>
<dbReference type="GO" id="GO:0016887">
    <property type="term" value="F:ATP hydrolysis activity"/>
    <property type="evidence" value="ECO:0007669"/>
    <property type="project" value="TreeGrafter"/>
</dbReference>
<dbReference type="PANTHER" id="PTHR43384:SF6">
    <property type="entry name" value="SEPTUM SITE-DETERMINING PROTEIN MIND HOMOLOG, CHLOROPLASTIC"/>
    <property type="match status" value="1"/>
</dbReference>
<dbReference type="AlphaFoldDB" id="A0A8J3VI71"/>
<protein>
    <submittedName>
        <fullName evidence="3">DNA-binding protein</fullName>
    </submittedName>
</protein>
<keyword evidence="1" id="KW-0547">Nucleotide-binding</keyword>
<dbReference type="InterPro" id="IPR027417">
    <property type="entry name" value="P-loop_NTPase"/>
</dbReference>
<evidence type="ECO:0000256" key="1">
    <source>
        <dbReference type="ARBA" id="ARBA00022741"/>
    </source>
</evidence>
<dbReference type="NCBIfam" id="NF040564">
    <property type="entry name" value="SCO2523_fam"/>
    <property type="match status" value="1"/>
</dbReference>
<dbReference type="EMBL" id="BONY01000035">
    <property type="protein sequence ID" value="GIH07285.1"/>
    <property type="molecule type" value="Genomic_DNA"/>
</dbReference>
<keyword evidence="2" id="KW-0067">ATP-binding</keyword>
<organism evidence="3 4">
    <name type="scientific">Rhizocola hellebori</name>
    <dbReference type="NCBI Taxonomy" id="1392758"/>
    <lineage>
        <taxon>Bacteria</taxon>
        <taxon>Bacillati</taxon>
        <taxon>Actinomycetota</taxon>
        <taxon>Actinomycetes</taxon>
        <taxon>Micromonosporales</taxon>
        <taxon>Micromonosporaceae</taxon>
        <taxon>Rhizocola</taxon>
    </lineage>
</organism>